<protein>
    <submittedName>
        <fullName evidence="3">Glycosyl transferase group 1</fullName>
    </submittedName>
</protein>
<dbReference type="GO" id="GO:0016757">
    <property type="term" value="F:glycosyltransferase activity"/>
    <property type="evidence" value="ECO:0007669"/>
    <property type="project" value="InterPro"/>
</dbReference>
<accession>U5QCX2</accession>
<gene>
    <name evidence="3" type="ORF">GKIL_0452</name>
</gene>
<dbReference type="Pfam" id="PF00534">
    <property type="entry name" value="Glycos_transf_1"/>
    <property type="match status" value="1"/>
</dbReference>
<dbReference type="InterPro" id="IPR028098">
    <property type="entry name" value="Glyco_trans_4-like_N"/>
</dbReference>
<evidence type="ECO:0000259" key="2">
    <source>
        <dbReference type="Pfam" id="PF13439"/>
    </source>
</evidence>
<dbReference type="SUPFAM" id="SSF53756">
    <property type="entry name" value="UDP-Glycosyltransferase/glycogen phosphorylase"/>
    <property type="match status" value="1"/>
</dbReference>
<dbReference type="Proteomes" id="UP000017396">
    <property type="component" value="Chromosome"/>
</dbReference>
<dbReference type="PANTHER" id="PTHR12526">
    <property type="entry name" value="GLYCOSYLTRANSFERASE"/>
    <property type="match status" value="1"/>
</dbReference>
<dbReference type="Gene3D" id="3.40.50.2000">
    <property type="entry name" value="Glycogen Phosphorylase B"/>
    <property type="match status" value="2"/>
</dbReference>
<keyword evidence="4" id="KW-1185">Reference proteome</keyword>
<evidence type="ECO:0000313" key="3">
    <source>
        <dbReference type="EMBL" id="AGY56698.1"/>
    </source>
</evidence>
<evidence type="ECO:0000259" key="1">
    <source>
        <dbReference type="Pfam" id="PF00534"/>
    </source>
</evidence>
<dbReference type="KEGG" id="glj:GKIL_0452"/>
<sequence length="361" mass="39927">MKILQAIYQFKSGGGALKVAADLALAGRAAGHAVSFLARDTPVATAAGAVRFFTGNKLRDWWQLTQTCRREHYDIVHVHDRYCSLLVSLLPVAPASVQTNHIAYHTHRRLTRFADVVVGCSLAMDRHHAEFFGLPPERRALILNGVQFREPSLDALAALRAALPRTFAGRRLCLTVARLAPQKGHVYLLEAIARLDPALRAGWGFVFAGDGELMGELTAQAEKLGIAAAIHFLGHTEAVSEWLALSDAFVLPSLFEGLPLALLEAMAAERACLATAIDGNTEVIEAERNGLLCRVKDATDLSCQLARLLSDAPLRERLARQARLDYCRLWTFERTWQQYEALYYRLARIPQLEPSRVNLSP</sequence>
<organism evidence="3 4">
    <name type="scientific">Gloeobacter kilaueensis (strain ATCC BAA-2537 / CCAP 1431/1 / ULC 316 / JS1)</name>
    <dbReference type="NCBI Taxonomy" id="1183438"/>
    <lineage>
        <taxon>Bacteria</taxon>
        <taxon>Bacillati</taxon>
        <taxon>Cyanobacteriota</taxon>
        <taxon>Cyanophyceae</taxon>
        <taxon>Gloeobacterales</taxon>
        <taxon>Gloeobacteraceae</taxon>
        <taxon>Gloeobacter</taxon>
    </lineage>
</organism>
<proteinExistence type="predicted"/>
<dbReference type="AlphaFoldDB" id="U5QCX2"/>
<dbReference type="eggNOG" id="COG0438">
    <property type="taxonomic scope" value="Bacteria"/>
</dbReference>
<dbReference type="OrthoDB" id="9806653at2"/>
<evidence type="ECO:0000313" key="4">
    <source>
        <dbReference type="Proteomes" id="UP000017396"/>
    </source>
</evidence>
<name>U5QCX2_GLOK1</name>
<dbReference type="Pfam" id="PF13439">
    <property type="entry name" value="Glyco_transf_4"/>
    <property type="match status" value="1"/>
</dbReference>
<dbReference type="HOGENOM" id="CLU_009583_0_3_3"/>
<reference evidence="3 4" key="1">
    <citation type="journal article" date="2013" name="PLoS ONE">
        <title>Cultivation and Complete Genome Sequencing of Gloeobacter kilaueensis sp. nov., from a Lava Cave in Kilauea Caldera, Hawai'i.</title>
        <authorList>
            <person name="Saw J.H."/>
            <person name="Schatz M."/>
            <person name="Brown M.V."/>
            <person name="Kunkel D.D."/>
            <person name="Foster J.S."/>
            <person name="Shick H."/>
            <person name="Christensen S."/>
            <person name="Hou S."/>
            <person name="Wan X."/>
            <person name="Donachie S.P."/>
        </authorList>
    </citation>
    <scope>NUCLEOTIDE SEQUENCE [LARGE SCALE GENOMIC DNA]</scope>
    <source>
        <strain evidence="4">JS</strain>
    </source>
</reference>
<dbReference type="EMBL" id="CP003587">
    <property type="protein sequence ID" value="AGY56698.1"/>
    <property type="molecule type" value="Genomic_DNA"/>
</dbReference>
<dbReference type="CDD" id="cd03801">
    <property type="entry name" value="GT4_PimA-like"/>
    <property type="match status" value="1"/>
</dbReference>
<dbReference type="InterPro" id="IPR001296">
    <property type="entry name" value="Glyco_trans_1"/>
</dbReference>
<dbReference type="RefSeq" id="WP_023171723.1">
    <property type="nucleotide sequence ID" value="NC_022600.1"/>
</dbReference>
<dbReference type="PATRIC" id="fig|1183438.3.peg.450"/>
<feature type="domain" description="Glycosyl transferase family 1" evidence="1">
    <location>
        <begin position="169"/>
        <end position="323"/>
    </location>
</feature>
<feature type="domain" description="Glycosyltransferase subfamily 4-like N-terminal" evidence="2">
    <location>
        <begin position="14"/>
        <end position="146"/>
    </location>
</feature>
<keyword evidence="3" id="KW-0808">Transferase</keyword>
<dbReference type="STRING" id="1183438.GKIL_0452"/>